<comment type="caution">
    <text evidence="1">The sequence shown here is derived from an EMBL/GenBank/DDBJ whole genome shotgun (WGS) entry which is preliminary data.</text>
</comment>
<sequence length="210" mass="23650">MGKEVENFIIKADLLIIYIRHPDVVAEICDRKNPTILAVDFGEGFLRQQKDTNPHVIMPTSMCSIHHNTDIKEIDEYFKKFGSPLFEVKLDNIEEAVPIISEIETIVESPCGATNLSLEHIRGKPLTPETITAFGLNVRYECREPVSILLSHKDMADSSALSQMLSLLDALEKASPKHFLPGTPMGEYAAKRREEYKTPNPISPLFDEIE</sequence>
<evidence type="ECO:0000313" key="1">
    <source>
        <dbReference type="EMBL" id="KKN08875.1"/>
    </source>
</evidence>
<dbReference type="AlphaFoldDB" id="A0A0F9MNG0"/>
<proteinExistence type="predicted"/>
<accession>A0A0F9MNG0</accession>
<dbReference type="InterPro" id="IPR003745">
    <property type="entry name" value="DUF166"/>
</dbReference>
<organism evidence="1">
    <name type="scientific">marine sediment metagenome</name>
    <dbReference type="NCBI Taxonomy" id="412755"/>
    <lineage>
        <taxon>unclassified sequences</taxon>
        <taxon>metagenomes</taxon>
        <taxon>ecological metagenomes</taxon>
    </lineage>
</organism>
<gene>
    <name evidence="1" type="ORF">LCGC14_1052240</name>
</gene>
<name>A0A0F9MNG0_9ZZZZ</name>
<dbReference type="EMBL" id="LAZR01004408">
    <property type="protein sequence ID" value="KKN08875.1"/>
    <property type="molecule type" value="Genomic_DNA"/>
</dbReference>
<protein>
    <submittedName>
        <fullName evidence="1">Uncharacterized protein</fullName>
    </submittedName>
</protein>
<reference evidence="1" key="1">
    <citation type="journal article" date="2015" name="Nature">
        <title>Complex archaea that bridge the gap between prokaryotes and eukaryotes.</title>
        <authorList>
            <person name="Spang A."/>
            <person name="Saw J.H."/>
            <person name="Jorgensen S.L."/>
            <person name="Zaremba-Niedzwiedzka K."/>
            <person name="Martijn J."/>
            <person name="Lind A.E."/>
            <person name="van Eijk R."/>
            <person name="Schleper C."/>
            <person name="Guy L."/>
            <person name="Ettema T.J."/>
        </authorList>
    </citation>
    <scope>NUCLEOTIDE SEQUENCE</scope>
</reference>
<dbReference type="Pfam" id="PF02593">
    <property type="entry name" value="DUF166"/>
    <property type="match status" value="1"/>
</dbReference>